<gene>
    <name evidence="2" type="ORF">GCK32_016683</name>
</gene>
<sequence>MTAITDLFKKVQDAISNLKGDSNVLLGKDGDIVFSKNNVCVHDLGSSDEVDNIIHTPGYLTVHCQSDEQIGVTLVLQWLPNSTLQKNPASIRSVSPRNQARNISKHASLPSRAQSDGDSQASQHQSRSNDRETEVSFITCS</sequence>
<evidence type="ECO:0000313" key="2">
    <source>
        <dbReference type="EMBL" id="KAK5984672.1"/>
    </source>
</evidence>
<name>A0AAN8G082_TRICO</name>
<dbReference type="Gene3D" id="2.30.29.230">
    <property type="match status" value="1"/>
</dbReference>
<dbReference type="Proteomes" id="UP001331761">
    <property type="component" value="Unassembled WGS sequence"/>
</dbReference>
<protein>
    <submittedName>
        <fullName evidence="2">Uncharacterized protein</fullName>
    </submittedName>
</protein>
<comment type="caution">
    <text evidence="2">The sequence shown here is derived from an EMBL/GenBank/DDBJ whole genome shotgun (WGS) entry which is preliminary data.</text>
</comment>
<evidence type="ECO:0000313" key="3">
    <source>
        <dbReference type="Proteomes" id="UP001331761"/>
    </source>
</evidence>
<feature type="region of interest" description="Disordered" evidence="1">
    <location>
        <begin position="87"/>
        <end position="141"/>
    </location>
</feature>
<feature type="compositionally biased region" description="Polar residues" evidence="1">
    <location>
        <begin position="111"/>
        <end position="126"/>
    </location>
</feature>
<reference evidence="2 3" key="1">
    <citation type="submission" date="2019-10" db="EMBL/GenBank/DDBJ databases">
        <title>Assembly and Annotation for the nematode Trichostrongylus colubriformis.</title>
        <authorList>
            <person name="Martin J."/>
        </authorList>
    </citation>
    <scope>NUCLEOTIDE SEQUENCE [LARGE SCALE GENOMIC DNA]</scope>
    <source>
        <strain evidence="2">G859</strain>
        <tissue evidence="2">Whole worm</tissue>
    </source>
</reference>
<evidence type="ECO:0000256" key="1">
    <source>
        <dbReference type="SAM" id="MobiDB-lite"/>
    </source>
</evidence>
<accession>A0AAN8G082</accession>
<dbReference type="EMBL" id="WIXE01002598">
    <property type="protein sequence ID" value="KAK5984672.1"/>
    <property type="molecule type" value="Genomic_DNA"/>
</dbReference>
<keyword evidence="3" id="KW-1185">Reference proteome</keyword>
<organism evidence="2 3">
    <name type="scientific">Trichostrongylus colubriformis</name>
    <name type="common">Black scour worm</name>
    <dbReference type="NCBI Taxonomy" id="6319"/>
    <lineage>
        <taxon>Eukaryota</taxon>
        <taxon>Metazoa</taxon>
        <taxon>Ecdysozoa</taxon>
        <taxon>Nematoda</taxon>
        <taxon>Chromadorea</taxon>
        <taxon>Rhabditida</taxon>
        <taxon>Rhabditina</taxon>
        <taxon>Rhabditomorpha</taxon>
        <taxon>Strongyloidea</taxon>
        <taxon>Trichostrongylidae</taxon>
        <taxon>Trichostrongylus</taxon>
    </lineage>
</organism>
<dbReference type="AlphaFoldDB" id="A0AAN8G082"/>
<proteinExistence type="predicted"/>
<feature type="compositionally biased region" description="Polar residues" evidence="1">
    <location>
        <begin position="87"/>
        <end position="102"/>
    </location>
</feature>